<evidence type="ECO:0000256" key="4">
    <source>
        <dbReference type="ARBA" id="ARBA00022729"/>
    </source>
</evidence>
<comment type="similarity">
    <text evidence="2 6">Belongs to the serpin family.</text>
</comment>
<dbReference type="FunFam" id="3.30.497.10:FF:000001">
    <property type="entry name" value="Serine protease inhibitor"/>
    <property type="match status" value="1"/>
</dbReference>
<keyword evidence="9" id="KW-1185">Reference proteome</keyword>
<feature type="domain" description="Serpin" evidence="7">
    <location>
        <begin position="204"/>
        <end position="558"/>
    </location>
</feature>
<comment type="subcellular location">
    <subcellularLocation>
        <location evidence="1">Secreted</location>
    </subcellularLocation>
</comment>
<dbReference type="InterPro" id="IPR042178">
    <property type="entry name" value="Serpin_sf_1"/>
</dbReference>
<protein>
    <recommendedName>
        <fullName evidence="7">Serpin domain-containing protein</fullName>
    </recommendedName>
</protein>
<dbReference type="Gene3D" id="3.30.497.10">
    <property type="entry name" value="Antithrombin, subunit I, domain 2"/>
    <property type="match status" value="1"/>
</dbReference>
<dbReference type="SMART" id="SM00093">
    <property type="entry name" value="SERPIN"/>
    <property type="match status" value="1"/>
</dbReference>
<dbReference type="SUPFAM" id="SSF56574">
    <property type="entry name" value="Serpins"/>
    <property type="match status" value="1"/>
</dbReference>
<gene>
    <name evidence="8" type="ORF">MG293_014438</name>
</gene>
<dbReference type="FunFam" id="2.30.39.10:FF:000002">
    <property type="entry name" value="Serpin family D member 1"/>
    <property type="match status" value="1"/>
</dbReference>
<organism evidence="8 9">
    <name type="scientific">Ovis ammon polii</name>
    <dbReference type="NCBI Taxonomy" id="230172"/>
    <lineage>
        <taxon>Eukaryota</taxon>
        <taxon>Metazoa</taxon>
        <taxon>Chordata</taxon>
        <taxon>Craniata</taxon>
        <taxon>Vertebrata</taxon>
        <taxon>Euteleostomi</taxon>
        <taxon>Mammalia</taxon>
        <taxon>Eutheria</taxon>
        <taxon>Laurasiatheria</taxon>
        <taxon>Artiodactyla</taxon>
        <taxon>Ruminantia</taxon>
        <taxon>Pecora</taxon>
        <taxon>Bovidae</taxon>
        <taxon>Caprinae</taxon>
        <taxon>Ovis</taxon>
    </lineage>
</organism>
<evidence type="ECO:0000256" key="3">
    <source>
        <dbReference type="ARBA" id="ARBA00022525"/>
    </source>
</evidence>
<dbReference type="Pfam" id="PF00079">
    <property type="entry name" value="Serpin"/>
    <property type="match status" value="1"/>
</dbReference>
<accession>A0AAD4Y5J8</accession>
<evidence type="ECO:0000256" key="1">
    <source>
        <dbReference type="ARBA" id="ARBA00004613"/>
    </source>
</evidence>
<dbReference type="Proteomes" id="UP001214576">
    <property type="component" value="Unassembled WGS sequence"/>
</dbReference>
<reference evidence="8" key="1">
    <citation type="submission" date="2022-03" db="EMBL/GenBank/DDBJ databases">
        <title>Genomic analyses of argali, domestic sheep and their hybrids provide insights into chromosomal evolution, heterosis and genetic basis of agronomic traits.</title>
        <authorList>
            <person name="Li M."/>
        </authorList>
    </citation>
    <scope>NUCLEOTIDE SEQUENCE</scope>
    <source>
        <strain evidence="8">CAU-MHL-2022a</strain>
        <tissue evidence="8">Skin</tissue>
    </source>
</reference>
<dbReference type="AlphaFoldDB" id="A0AAD4Y5J8"/>
<dbReference type="InterPro" id="IPR042185">
    <property type="entry name" value="Serpin_sf_2"/>
</dbReference>
<keyword evidence="3" id="KW-0964">Secreted</keyword>
<evidence type="ECO:0000256" key="5">
    <source>
        <dbReference type="ARBA" id="ARBA00023180"/>
    </source>
</evidence>
<dbReference type="PANTHER" id="PTHR11461">
    <property type="entry name" value="SERINE PROTEASE INHIBITOR, SERPIN"/>
    <property type="match status" value="1"/>
</dbReference>
<dbReference type="EMBL" id="JAKZEL010000018">
    <property type="protein sequence ID" value="KAI4535212.1"/>
    <property type="molecule type" value="Genomic_DNA"/>
</dbReference>
<dbReference type="InterPro" id="IPR023796">
    <property type="entry name" value="Serpin_dom"/>
</dbReference>
<dbReference type="GO" id="GO:0005615">
    <property type="term" value="C:extracellular space"/>
    <property type="evidence" value="ECO:0007669"/>
    <property type="project" value="InterPro"/>
</dbReference>
<comment type="caution">
    <text evidence="8">The sequence shown here is derived from an EMBL/GenBank/DDBJ whole genome shotgun (WGS) entry which is preliminary data.</text>
</comment>
<dbReference type="GO" id="GO:0004867">
    <property type="term" value="F:serine-type endopeptidase inhibitor activity"/>
    <property type="evidence" value="ECO:0007669"/>
    <property type="project" value="InterPro"/>
</dbReference>
<dbReference type="InterPro" id="IPR000215">
    <property type="entry name" value="Serpin_fam"/>
</dbReference>
<dbReference type="PANTHER" id="PTHR11461:SF157">
    <property type="entry name" value="SERPIN A12"/>
    <property type="match status" value="1"/>
</dbReference>
<evidence type="ECO:0000313" key="8">
    <source>
        <dbReference type="EMBL" id="KAI4535212.1"/>
    </source>
</evidence>
<keyword evidence="5" id="KW-0325">Glycoprotein</keyword>
<dbReference type="InterPro" id="IPR036186">
    <property type="entry name" value="Serpin_sf"/>
</dbReference>
<evidence type="ECO:0000256" key="2">
    <source>
        <dbReference type="ARBA" id="ARBA00009500"/>
    </source>
</evidence>
<evidence type="ECO:0000256" key="6">
    <source>
        <dbReference type="RuleBase" id="RU000411"/>
    </source>
</evidence>
<evidence type="ECO:0000259" key="7">
    <source>
        <dbReference type="SMART" id="SM00093"/>
    </source>
</evidence>
<proteinExistence type="inferred from homology"/>
<sequence>MKNTIPNRCYGIMYPLTGAETEIQRAQSVAMATCSERDTGHIPVTTGLLTVQSILEWPQGSCLSSRGDPGMWLGFIKPRKIREASLPPPTTSPISRAQSAESSSEVWAINYTQGRNKAKLPVLGREGKYQPNMEKESNQHPGQVPRKMNPLLGLGLLLAGLLTVEGLLKPNFSPEKHEAVSQGQVGKGKGTAQELAKRNTDFGLKLFKKLSFSSPDNNILFSPWSISMAFSMLSLGAQDSTLAEIKDGFNFRNIPDKDLHEGFHYLIHRLNQRNQDQRLGLGNALFIDQKVKPQQKFLTEVKNMYKADTIPTNFQNSENAQKQINNYVRQKTQGKINNLVKNIDPGTVMLLINYIFFRARWQHEFDPKETKEEDFILDKNKSVKVPMMFRVGVYNVGRDDQLSCTVLEIPYQNNFTAIFVLPDEGRMKQVEEALGLETFARWKKLLVRRVADVFVPRLTVTGNYDLKKTLSHLGISKIFEEHGDLTRISPHQNLKVGEAVHKATLKMDEKGTEGAAGSGVQTLPMETPIRVKINRRFLLMIWETKMNNLLFFGKIVNPSGR</sequence>
<evidence type="ECO:0000313" key="9">
    <source>
        <dbReference type="Proteomes" id="UP001214576"/>
    </source>
</evidence>
<name>A0AAD4Y5J8_OVIAM</name>
<keyword evidence="4" id="KW-0732">Signal</keyword>
<dbReference type="Gene3D" id="2.30.39.10">
    <property type="entry name" value="Alpha-1-antitrypsin, domain 1"/>
    <property type="match status" value="1"/>
</dbReference>